<gene>
    <name evidence="1" type="ORF">Pint_04369</name>
</gene>
<comment type="caution">
    <text evidence="1">The sequence shown here is derived from an EMBL/GenBank/DDBJ whole genome shotgun (WGS) entry which is preliminary data.</text>
</comment>
<accession>A0ACC0Z3N5</accession>
<protein>
    <submittedName>
        <fullName evidence="1">Uncharacterized protein</fullName>
    </submittedName>
</protein>
<sequence length="561" mass="62365">MRRPLRGFGILIIHSFLVCAIRIATAEDRITAGESIRDGETVVSAAESFELGFFSPENSNSRYLGIWYKKVSPGTVAWVANRDAPLSDHSGVLSISLQGVLVLLNRTNDTIWSSNASRTASNPVAVLLDSGNLVVKDGSDDNNPDNFLWQSFDYPCNTLLPGMKLGINLDTGLNRFLSSWKSLDDAAEGDFTFKIDPDGYPQSYLRKGSDIQFRSGSWNGLRWTGAPTLKPNSVYTYEFVLNEHEVYFKFEILNDSVPSRMVLSPSGQLQRFTWIDRTRRWAPYSATISDQCDNYDLCGAYASCNINNPPTVCGCLDGFSPKSPGDWNIFDWSDGCVPRTPLNCSESGDGFLKLSAVKLPDTSHSKADKNFSLLECEKLCFDNCSCTAYANLDVRDGGSGCLLWFDDLIDIRDYTDIDGGQDLYVRMAASELDKIRKRRKSSKKKHVVIIVTSVIAAMGAWRLWIEERAMELIDGSLDEACPLPEILRCIHVGLLCVQQAPEDRPIMASVVLMLGGERSLPQPKQPGFFTERNLPESSESSSSKQRFSSNNEITFSLLEAR</sequence>
<reference evidence="2" key="1">
    <citation type="journal article" date="2023" name="G3 (Bethesda)">
        <title>Genome assembly and association tests identify interacting loci associated with vigor, precocity, and sex in interspecific pistachio rootstocks.</title>
        <authorList>
            <person name="Palmer W."/>
            <person name="Jacygrad E."/>
            <person name="Sagayaradj S."/>
            <person name="Cavanaugh K."/>
            <person name="Han R."/>
            <person name="Bertier L."/>
            <person name="Beede B."/>
            <person name="Kafkas S."/>
            <person name="Golino D."/>
            <person name="Preece J."/>
            <person name="Michelmore R."/>
        </authorList>
    </citation>
    <scope>NUCLEOTIDE SEQUENCE [LARGE SCALE GENOMIC DNA]</scope>
</reference>
<proteinExistence type="predicted"/>
<keyword evidence="2" id="KW-1185">Reference proteome</keyword>
<dbReference type="Proteomes" id="UP001163603">
    <property type="component" value="Chromosome 3"/>
</dbReference>
<dbReference type="EMBL" id="CM047738">
    <property type="protein sequence ID" value="KAJ0045004.1"/>
    <property type="molecule type" value="Genomic_DNA"/>
</dbReference>
<organism evidence="1 2">
    <name type="scientific">Pistacia integerrima</name>
    <dbReference type="NCBI Taxonomy" id="434235"/>
    <lineage>
        <taxon>Eukaryota</taxon>
        <taxon>Viridiplantae</taxon>
        <taxon>Streptophyta</taxon>
        <taxon>Embryophyta</taxon>
        <taxon>Tracheophyta</taxon>
        <taxon>Spermatophyta</taxon>
        <taxon>Magnoliopsida</taxon>
        <taxon>eudicotyledons</taxon>
        <taxon>Gunneridae</taxon>
        <taxon>Pentapetalae</taxon>
        <taxon>rosids</taxon>
        <taxon>malvids</taxon>
        <taxon>Sapindales</taxon>
        <taxon>Anacardiaceae</taxon>
        <taxon>Pistacia</taxon>
    </lineage>
</organism>
<evidence type="ECO:0000313" key="1">
    <source>
        <dbReference type="EMBL" id="KAJ0045004.1"/>
    </source>
</evidence>
<name>A0ACC0Z3N5_9ROSI</name>
<evidence type="ECO:0000313" key="2">
    <source>
        <dbReference type="Proteomes" id="UP001163603"/>
    </source>
</evidence>